<dbReference type="NCBIfam" id="NF007861">
    <property type="entry name" value="PRK10573.1"/>
    <property type="match status" value="1"/>
</dbReference>
<evidence type="ECO:0000313" key="11">
    <source>
        <dbReference type="Proteomes" id="UP000501168"/>
    </source>
</evidence>
<dbReference type="GO" id="GO:0015628">
    <property type="term" value="P:protein secretion by the type II secretion system"/>
    <property type="evidence" value="ECO:0007669"/>
    <property type="project" value="TreeGrafter"/>
</dbReference>
<keyword evidence="6 8" id="KW-1133">Transmembrane helix</keyword>
<evidence type="ECO:0000256" key="8">
    <source>
        <dbReference type="SAM" id="Phobius"/>
    </source>
</evidence>
<dbReference type="Proteomes" id="UP000501168">
    <property type="component" value="Chromosome"/>
</dbReference>
<dbReference type="PRINTS" id="PR00812">
    <property type="entry name" value="BCTERIALGSPF"/>
</dbReference>
<protein>
    <submittedName>
        <fullName evidence="10">Protein transport protein HofC</fullName>
    </submittedName>
</protein>
<keyword evidence="5 8" id="KW-0812">Transmembrane</keyword>
<evidence type="ECO:0000256" key="6">
    <source>
        <dbReference type="ARBA" id="ARBA00022989"/>
    </source>
</evidence>
<comment type="subcellular location">
    <subcellularLocation>
        <location evidence="1">Cell inner membrane</location>
        <topology evidence="1">Multi-pass membrane protein</topology>
    </subcellularLocation>
</comment>
<feature type="transmembrane region" description="Helical" evidence="8">
    <location>
        <begin position="368"/>
        <end position="388"/>
    </location>
</feature>
<dbReference type="PANTHER" id="PTHR30012:SF7">
    <property type="entry name" value="PROTEIN TRANSPORT PROTEIN HOFC HOMOLOG"/>
    <property type="match status" value="1"/>
</dbReference>
<gene>
    <name evidence="10" type="primary">hofC</name>
    <name evidence="10" type="ORF">IPMB12_09180</name>
</gene>
<dbReference type="InterPro" id="IPR018076">
    <property type="entry name" value="T2SS_GspF_dom"/>
</dbReference>
<dbReference type="RefSeq" id="WP_166917038.1">
    <property type="nucleotide sequence ID" value="NZ_CP050253.1"/>
</dbReference>
<dbReference type="KEGG" id="orb:IPMB12_09180"/>
<evidence type="ECO:0000256" key="7">
    <source>
        <dbReference type="ARBA" id="ARBA00023136"/>
    </source>
</evidence>
<feature type="domain" description="Type II secretion system protein GspF" evidence="9">
    <location>
        <begin position="268"/>
        <end position="387"/>
    </location>
</feature>
<dbReference type="Pfam" id="PF00482">
    <property type="entry name" value="T2SSF"/>
    <property type="match status" value="2"/>
</dbReference>
<evidence type="ECO:0000256" key="3">
    <source>
        <dbReference type="ARBA" id="ARBA00022475"/>
    </source>
</evidence>
<organism evidence="10 11">
    <name type="scientific">Zophobihabitans entericus</name>
    <dbReference type="NCBI Taxonomy" id="1635327"/>
    <lineage>
        <taxon>Bacteria</taxon>
        <taxon>Pseudomonadati</taxon>
        <taxon>Pseudomonadota</taxon>
        <taxon>Gammaproteobacteria</taxon>
        <taxon>Orbales</taxon>
        <taxon>Orbaceae</taxon>
        <taxon>Zophobihabitans</taxon>
    </lineage>
</organism>
<evidence type="ECO:0000313" key="10">
    <source>
        <dbReference type="EMBL" id="QIQ21837.1"/>
    </source>
</evidence>
<name>A0A6G9IDC1_9GAMM</name>
<dbReference type="FunFam" id="1.20.81.30:FF:000001">
    <property type="entry name" value="Type II secretion system protein F"/>
    <property type="match status" value="2"/>
</dbReference>
<feature type="domain" description="Type II secretion system protein GspF" evidence="9">
    <location>
        <begin position="65"/>
        <end position="187"/>
    </location>
</feature>
<dbReference type="EMBL" id="CP050253">
    <property type="protein sequence ID" value="QIQ21837.1"/>
    <property type="molecule type" value="Genomic_DNA"/>
</dbReference>
<evidence type="ECO:0000256" key="5">
    <source>
        <dbReference type="ARBA" id="ARBA00022692"/>
    </source>
</evidence>
<accession>A0A6G9IDC1</accession>
<evidence type="ECO:0000259" key="9">
    <source>
        <dbReference type="Pfam" id="PF00482"/>
    </source>
</evidence>
<dbReference type="AlphaFoldDB" id="A0A6G9IDC1"/>
<sequence length="396" mass="45098">MTSLRIYLWQGYNQNQQYQQSEIAALSVQEARARLLLKGHLPVKIQSGPKIESRNFSRPALLLITRQLAAMLQAGLPLNSCLTLIASEHPQSQWRFILSDIEQRIAQGNTFSDSLTYYSEIFPPLYRQLIATGELTGQLEQCCYHLVIQQESSLALQKKVKKTLRYPLFLLSVSIAVTLLMLLFVLPQFATVYASFDAQLPWFTQSIISLSELLRDYFLFLPVFSLSIYLFYKKYLLLKYPYQIQVRLLQLPVIGKVLQLSYLAQIFQTLMMTQSAGIPLFAGLTATKNTLSSLVYKNILSHIQQSIEQGHSFSQSIKQHNFPSLCYQLIRIGEESGTLDLMLEKLALHFQQQTNELAEQLSQKLEPILMLVLGIIVGGLVIAMYLPIFQLGDVIH</sequence>
<keyword evidence="3" id="KW-1003">Cell membrane</keyword>
<dbReference type="GO" id="GO:0005886">
    <property type="term" value="C:plasma membrane"/>
    <property type="evidence" value="ECO:0007669"/>
    <property type="project" value="UniProtKB-SubCell"/>
</dbReference>
<keyword evidence="7 8" id="KW-0472">Membrane</keyword>
<comment type="similarity">
    <text evidence="2">Belongs to the GSP F family.</text>
</comment>
<dbReference type="InterPro" id="IPR042094">
    <property type="entry name" value="T2SS_GspF_sf"/>
</dbReference>
<proteinExistence type="inferred from homology"/>
<evidence type="ECO:0000256" key="4">
    <source>
        <dbReference type="ARBA" id="ARBA00022519"/>
    </source>
</evidence>
<dbReference type="PANTHER" id="PTHR30012">
    <property type="entry name" value="GENERAL SECRETION PATHWAY PROTEIN"/>
    <property type="match status" value="1"/>
</dbReference>
<dbReference type="Gene3D" id="1.20.81.30">
    <property type="entry name" value="Type II secretion system (T2SS), domain F"/>
    <property type="match status" value="2"/>
</dbReference>
<reference evidence="10 11" key="1">
    <citation type="submission" date="2020-03" db="EMBL/GenBank/DDBJ databases">
        <title>Complete genome sequence of Orbus sp. IPMB12 (BCRC 80908).</title>
        <authorList>
            <person name="Lo W.-S."/>
            <person name="Chang T.-H."/>
            <person name="Kuo C.-H."/>
        </authorList>
    </citation>
    <scope>NUCLEOTIDE SEQUENCE [LARGE SCALE GENOMIC DNA]</scope>
    <source>
        <strain evidence="10 11">IPMB12</strain>
    </source>
</reference>
<dbReference type="InterPro" id="IPR003004">
    <property type="entry name" value="GspF/PilC"/>
</dbReference>
<dbReference type="InParanoid" id="A0A6G9IDC1"/>
<feature type="transmembrane region" description="Helical" evidence="8">
    <location>
        <begin position="214"/>
        <end position="232"/>
    </location>
</feature>
<feature type="transmembrane region" description="Helical" evidence="8">
    <location>
        <begin position="168"/>
        <end position="194"/>
    </location>
</feature>
<evidence type="ECO:0000256" key="1">
    <source>
        <dbReference type="ARBA" id="ARBA00004429"/>
    </source>
</evidence>
<evidence type="ECO:0000256" key="2">
    <source>
        <dbReference type="ARBA" id="ARBA00005745"/>
    </source>
</evidence>
<keyword evidence="4" id="KW-0997">Cell inner membrane</keyword>
<dbReference type="FunCoup" id="A0A6G9IDC1">
    <property type="interactions" value="40"/>
</dbReference>
<keyword evidence="11" id="KW-1185">Reference proteome</keyword>